<protein>
    <submittedName>
        <fullName evidence="1">Uncharacterized protein</fullName>
    </submittedName>
</protein>
<evidence type="ECO:0000313" key="2">
    <source>
        <dbReference type="Proteomes" id="UP000244943"/>
    </source>
</evidence>
<dbReference type="RefSeq" id="WP_064591486.1">
    <property type="nucleotide sequence ID" value="NZ_LS398552.1"/>
</dbReference>
<proteinExistence type="predicted"/>
<accession>A0A2U3R4C3</accession>
<dbReference type="Proteomes" id="UP000244943">
    <property type="component" value="Chromosome I"/>
</dbReference>
<dbReference type="AlphaFoldDB" id="A0A2U3R4C3"/>
<reference evidence="2" key="1">
    <citation type="submission" date="2018-03" db="EMBL/GenBank/DDBJ databases">
        <authorList>
            <person name="Batty M. E."/>
            <person name="Batty M E."/>
        </authorList>
    </citation>
    <scope>NUCLEOTIDE SEQUENCE [LARGE SCALE GENOMIC DNA]</scope>
</reference>
<evidence type="ECO:0000313" key="1">
    <source>
        <dbReference type="EMBL" id="SPR08052.1"/>
    </source>
</evidence>
<dbReference type="EMBL" id="LS398552">
    <property type="protein sequence ID" value="SPR08052.1"/>
    <property type="molecule type" value="Genomic_DNA"/>
</dbReference>
<dbReference type="GeneID" id="89459359"/>
<gene>
    <name evidence="1" type="ORF">UT76HP_01255</name>
</gene>
<name>A0A2U3R4C3_ORITS</name>
<sequence length="88" mass="10569">MLEQLNPTLTQKEDDIIAWWKVQLSQRQTHSGRYDNGYVLPIKEKLHDLWKNVELGKLNKEECRKKIYDLMDQLRRCIKDGSIKLNKE</sequence>
<organism evidence="1 2">
    <name type="scientific">Orientia tsutsugamushi</name>
    <name type="common">Rickettsia tsutsugamushi</name>
    <dbReference type="NCBI Taxonomy" id="784"/>
    <lineage>
        <taxon>Bacteria</taxon>
        <taxon>Pseudomonadati</taxon>
        <taxon>Pseudomonadota</taxon>
        <taxon>Alphaproteobacteria</taxon>
        <taxon>Rickettsiales</taxon>
        <taxon>Rickettsiaceae</taxon>
        <taxon>Rickettsieae</taxon>
        <taxon>Orientia</taxon>
    </lineage>
</organism>